<feature type="region of interest" description="Disordered" evidence="6">
    <location>
        <begin position="1"/>
        <end position="31"/>
    </location>
</feature>
<evidence type="ECO:0000256" key="4">
    <source>
        <dbReference type="ARBA" id="ARBA00022989"/>
    </source>
</evidence>
<feature type="transmembrane region" description="Helical" evidence="7">
    <location>
        <begin position="250"/>
        <end position="271"/>
    </location>
</feature>
<sequence length="536" mass="57034">MASSHATLTFAPTLSPRPYRHHGTRSLSVRPHSVRVSRLPARFRTQSRRNFPRFLAASAIGQEPPSPTASEAVPNEAATEQPAPISVSKPPSIADIDRSIASISLPALATLSLDPLVALADMACVGYLGASAIGGVGIGNNVFNLSFTCFNFLGMATTPAIARAYASSKHAEASRLIAQALWVALVSGLSATLVLLLYTQPILSFFGANAAILPQARAYLRARIIAAPFFLAAMVGNGAFRGYQDTKTPLFVGLFANVLNLILYPSLIFGVKLGTRGAGMAMAIGQTCAGATLLLLLVKTGKLRLRDLARPPRANEIIPLLRTGAVLSVRTLSIFSTISFATATAARLGTVQVAAFEIGRQIFALFARLLDAISVAAQSLVALALGKNDYMLARRTANRILQIGVTMGCGFAALLILTIRTAPTIFTSNPAVREMVSLTFPFMAFVQPINGLVFVFDGIYTAGRKFTSLAAAICLAASSASLFLYFVRTTSMPLQFVWVGLNIMMVLRATLLGLMYFTKRSPVPRPKHMPVGNAEG</sequence>
<feature type="compositionally biased region" description="Polar residues" evidence="6">
    <location>
        <begin position="1"/>
        <end position="12"/>
    </location>
</feature>
<proteinExistence type="inferred from homology"/>
<dbReference type="EMBL" id="NBIV01000012">
    <property type="protein sequence ID" value="PXF48630.1"/>
    <property type="molecule type" value="Genomic_DNA"/>
</dbReference>
<dbReference type="InterPro" id="IPR044644">
    <property type="entry name" value="DinF-like"/>
</dbReference>
<feature type="transmembrane region" description="Helical" evidence="7">
    <location>
        <begin position="218"/>
        <end position="238"/>
    </location>
</feature>
<keyword evidence="3 7" id="KW-0812">Transmembrane</keyword>
<dbReference type="Proteomes" id="UP000247409">
    <property type="component" value="Unassembled WGS sequence"/>
</dbReference>
<dbReference type="NCBIfam" id="TIGR00797">
    <property type="entry name" value="matE"/>
    <property type="match status" value="1"/>
</dbReference>
<feature type="transmembrane region" description="Helical" evidence="7">
    <location>
        <begin position="466"/>
        <end position="487"/>
    </location>
</feature>
<keyword evidence="5 7" id="KW-0472">Membrane</keyword>
<feature type="transmembrane region" description="Helical" evidence="7">
    <location>
        <begin position="493"/>
        <end position="517"/>
    </location>
</feature>
<gene>
    <name evidence="8" type="ORF">BWQ96_01482</name>
</gene>
<dbReference type="AlphaFoldDB" id="A0A2V3J5I0"/>
<dbReference type="InterPro" id="IPR002528">
    <property type="entry name" value="MATE_fam"/>
</dbReference>
<accession>A0A2V3J5I0</accession>
<evidence type="ECO:0000313" key="8">
    <source>
        <dbReference type="EMBL" id="PXF48630.1"/>
    </source>
</evidence>
<dbReference type="CDD" id="cd13136">
    <property type="entry name" value="MATE_DinF_like"/>
    <property type="match status" value="1"/>
</dbReference>
<comment type="subcellular location">
    <subcellularLocation>
        <location evidence="1">Membrane</location>
        <topology evidence="1">Multi-pass membrane protein</topology>
    </subcellularLocation>
</comment>
<dbReference type="GO" id="GO:0015297">
    <property type="term" value="F:antiporter activity"/>
    <property type="evidence" value="ECO:0007669"/>
    <property type="project" value="InterPro"/>
</dbReference>
<feature type="transmembrane region" description="Helical" evidence="7">
    <location>
        <begin position="397"/>
        <end position="419"/>
    </location>
</feature>
<feature type="transmembrane region" description="Helical" evidence="7">
    <location>
        <begin position="439"/>
        <end position="459"/>
    </location>
</feature>
<evidence type="ECO:0000256" key="1">
    <source>
        <dbReference type="ARBA" id="ARBA00004141"/>
    </source>
</evidence>
<name>A0A2V3J5I0_9FLOR</name>
<evidence type="ECO:0000256" key="3">
    <source>
        <dbReference type="ARBA" id="ARBA00022692"/>
    </source>
</evidence>
<evidence type="ECO:0000256" key="2">
    <source>
        <dbReference type="ARBA" id="ARBA00010199"/>
    </source>
</evidence>
<dbReference type="PANTHER" id="PTHR42893:SF46">
    <property type="entry name" value="PROTEIN DETOXIFICATION 44, CHLOROPLASTIC"/>
    <property type="match status" value="1"/>
</dbReference>
<feature type="transmembrane region" description="Helical" evidence="7">
    <location>
        <begin position="116"/>
        <end position="139"/>
    </location>
</feature>
<dbReference type="GO" id="GO:0016020">
    <property type="term" value="C:membrane"/>
    <property type="evidence" value="ECO:0007669"/>
    <property type="project" value="UniProtKB-SubCell"/>
</dbReference>
<feature type="region of interest" description="Disordered" evidence="6">
    <location>
        <begin position="60"/>
        <end position="88"/>
    </location>
</feature>
<protein>
    <submittedName>
        <fullName evidence="8">Protein DETOXIFICATION 44, chloroplastic</fullName>
    </submittedName>
</protein>
<evidence type="ECO:0000313" key="9">
    <source>
        <dbReference type="Proteomes" id="UP000247409"/>
    </source>
</evidence>
<evidence type="ECO:0000256" key="6">
    <source>
        <dbReference type="SAM" id="MobiDB-lite"/>
    </source>
</evidence>
<dbReference type="PANTHER" id="PTHR42893">
    <property type="entry name" value="PROTEIN DETOXIFICATION 44, CHLOROPLASTIC-RELATED"/>
    <property type="match status" value="1"/>
</dbReference>
<feature type="transmembrane region" description="Helical" evidence="7">
    <location>
        <begin position="177"/>
        <end position="198"/>
    </location>
</feature>
<dbReference type="STRING" id="448386.A0A2V3J5I0"/>
<comment type="caution">
    <text evidence="8">The sequence shown here is derived from an EMBL/GenBank/DDBJ whole genome shotgun (WGS) entry which is preliminary data.</text>
</comment>
<dbReference type="GO" id="GO:0042910">
    <property type="term" value="F:xenobiotic transmembrane transporter activity"/>
    <property type="evidence" value="ECO:0007669"/>
    <property type="project" value="InterPro"/>
</dbReference>
<dbReference type="Pfam" id="PF01554">
    <property type="entry name" value="MatE"/>
    <property type="match status" value="2"/>
</dbReference>
<keyword evidence="4 7" id="KW-1133">Transmembrane helix</keyword>
<comment type="similarity">
    <text evidence="2">Belongs to the multi antimicrobial extrusion (MATE) (TC 2.A.66.1) family.</text>
</comment>
<evidence type="ECO:0000256" key="7">
    <source>
        <dbReference type="SAM" id="Phobius"/>
    </source>
</evidence>
<organism evidence="8 9">
    <name type="scientific">Gracilariopsis chorda</name>
    <dbReference type="NCBI Taxonomy" id="448386"/>
    <lineage>
        <taxon>Eukaryota</taxon>
        <taxon>Rhodophyta</taxon>
        <taxon>Florideophyceae</taxon>
        <taxon>Rhodymeniophycidae</taxon>
        <taxon>Gracilariales</taxon>
        <taxon>Gracilariaceae</taxon>
        <taxon>Gracilariopsis</taxon>
    </lineage>
</organism>
<reference evidence="8 9" key="1">
    <citation type="journal article" date="2018" name="Mol. Biol. Evol.">
        <title>Analysis of the draft genome of the red seaweed Gracilariopsis chorda provides insights into genome size evolution in Rhodophyta.</title>
        <authorList>
            <person name="Lee J."/>
            <person name="Yang E.C."/>
            <person name="Graf L."/>
            <person name="Yang J.H."/>
            <person name="Qiu H."/>
            <person name="Zel Zion U."/>
            <person name="Chan C.X."/>
            <person name="Stephens T.G."/>
            <person name="Weber A.P.M."/>
            <person name="Boo G.H."/>
            <person name="Boo S.M."/>
            <person name="Kim K.M."/>
            <person name="Shin Y."/>
            <person name="Jung M."/>
            <person name="Lee S.J."/>
            <person name="Yim H.S."/>
            <person name="Lee J.H."/>
            <person name="Bhattacharya D."/>
            <person name="Yoon H.S."/>
        </authorList>
    </citation>
    <scope>NUCLEOTIDE SEQUENCE [LARGE SCALE GENOMIC DNA]</scope>
    <source>
        <strain evidence="8 9">SKKU-2015</strain>
        <tissue evidence="8">Whole body</tissue>
    </source>
</reference>
<keyword evidence="9" id="KW-1185">Reference proteome</keyword>
<evidence type="ECO:0000256" key="5">
    <source>
        <dbReference type="ARBA" id="ARBA00023136"/>
    </source>
</evidence>
<dbReference type="OrthoDB" id="2126698at2759"/>
<feature type="transmembrane region" description="Helical" evidence="7">
    <location>
        <begin position="277"/>
        <end position="298"/>
    </location>
</feature>